<keyword evidence="4" id="KW-1185">Reference proteome</keyword>
<dbReference type="Pfam" id="PF03194">
    <property type="entry name" value="LUC7"/>
    <property type="match status" value="1"/>
</dbReference>
<protein>
    <submittedName>
        <fullName evidence="3">Uncharacterized protein</fullName>
    </submittedName>
</protein>
<dbReference type="InterPro" id="IPR004882">
    <property type="entry name" value="Luc7-rel"/>
</dbReference>
<comment type="similarity">
    <text evidence="1">Belongs to the Luc7 family.</text>
</comment>
<dbReference type="EnsemblMetazoa" id="ACUA007277-RA">
    <property type="protein sequence ID" value="ACUA007277-PA"/>
    <property type="gene ID" value="ACUA007277"/>
</dbReference>
<dbReference type="AlphaFoldDB" id="A0A182M1P7"/>
<reference evidence="3" key="2">
    <citation type="submission" date="2020-05" db="UniProtKB">
        <authorList>
            <consortium name="EnsemblMetazoa"/>
        </authorList>
    </citation>
    <scope>IDENTIFICATION</scope>
    <source>
        <strain evidence="3">A-37</strain>
    </source>
</reference>
<dbReference type="Proteomes" id="UP000075883">
    <property type="component" value="Unassembled WGS sequence"/>
</dbReference>
<evidence type="ECO:0000313" key="4">
    <source>
        <dbReference type="Proteomes" id="UP000075883"/>
    </source>
</evidence>
<name>A0A182M1P7_9DIPT</name>
<evidence type="ECO:0000313" key="3">
    <source>
        <dbReference type="EnsemblMetazoa" id="ACUA007277-PA"/>
    </source>
</evidence>
<accession>A0A182M1P7</accession>
<dbReference type="VEuPathDB" id="VectorBase:ACUA007277"/>
<dbReference type="STRING" id="139723.A0A182M1P7"/>
<sequence length="375" mass="42826">MVDVARQLLDELMGRNRNLDPSASAKEVSWSDEEFCPYFLVKFCPHDLFVNTRADLGQCTKLHDDEAKRLFDEAKPCRKKTQYEEDFLRFCTNMINEVDRKIVKGKQRLLLMNSKTEGGRPATKHQDQLNFLTEKINKLVREAEEAGTRGDVEQAQVVSRVNSLMIQLYSNLDGLMEQCDQLKEEKEALLKQQESNGWSVTAEIAASQEKQMEVCEVCGAFLIVGDAQQRIDDHLTGKQHLGYSKLRKAVDEMYEARRKNTLNLEDRLKETIATVTNEKTEIEIVIDVIIEIIRIVLIVMIIANEIVIVDAIETNEIVIAVAVCYFDDRVIDNGRFLNFHLAKIFVSDLLSKDSTAAPRDIRVGVSNLPTYHSQR</sequence>
<evidence type="ECO:0000256" key="1">
    <source>
        <dbReference type="ARBA" id="ARBA00005655"/>
    </source>
</evidence>
<keyword evidence="2" id="KW-0175">Coiled coil</keyword>
<reference evidence="4" key="1">
    <citation type="submission" date="2013-09" db="EMBL/GenBank/DDBJ databases">
        <title>The Genome Sequence of Anopheles culicifacies species A.</title>
        <authorList>
            <consortium name="The Broad Institute Genomics Platform"/>
            <person name="Neafsey D.E."/>
            <person name="Besansky N."/>
            <person name="Howell P."/>
            <person name="Walton C."/>
            <person name="Young S.K."/>
            <person name="Zeng Q."/>
            <person name="Gargeya S."/>
            <person name="Fitzgerald M."/>
            <person name="Haas B."/>
            <person name="Abouelleil A."/>
            <person name="Allen A.W."/>
            <person name="Alvarado L."/>
            <person name="Arachchi H.M."/>
            <person name="Berlin A.M."/>
            <person name="Chapman S.B."/>
            <person name="Gainer-Dewar J."/>
            <person name="Goldberg J."/>
            <person name="Griggs A."/>
            <person name="Gujja S."/>
            <person name="Hansen M."/>
            <person name="Howarth C."/>
            <person name="Imamovic A."/>
            <person name="Ireland A."/>
            <person name="Larimer J."/>
            <person name="McCowan C."/>
            <person name="Murphy C."/>
            <person name="Pearson M."/>
            <person name="Poon T.W."/>
            <person name="Priest M."/>
            <person name="Roberts A."/>
            <person name="Saif S."/>
            <person name="Shea T."/>
            <person name="Sisk P."/>
            <person name="Sykes S."/>
            <person name="Wortman J."/>
            <person name="Nusbaum C."/>
            <person name="Birren B."/>
        </authorList>
    </citation>
    <scope>NUCLEOTIDE SEQUENCE [LARGE SCALE GENOMIC DNA]</scope>
    <source>
        <strain evidence="4">A-37</strain>
    </source>
</reference>
<dbReference type="GO" id="GO:0003729">
    <property type="term" value="F:mRNA binding"/>
    <property type="evidence" value="ECO:0007669"/>
    <property type="project" value="InterPro"/>
</dbReference>
<proteinExistence type="inferred from homology"/>
<dbReference type="EMBL" id="AXCM01000213">
    <property type="status" value="NOT_ANNOTATED_CDS"/>
    <property type="molecule type" value="Genomic_DNA"/>
</dbReference>
<dbReference type="GO" id="GO:0006376">
    <property type="term" value="P:mRNA splice site recognition"/>
    <property type="evidence" value="ECO:0007669"/>
    <property type="project" value="InterPro"/>
</dbReference>
<organism evidence="3 4">
    <name type="scientific">Anopheles culicifacies</name>
    <dbReference type="NCBI Taxonomy" id="139723"/>
    <lineage>
        <taxon>Eukaryota</taxon>
        <taxon>Metazoa</taxon>
        <taxon>Ecdysozoa</taxon>
        <taxon>Arthropoda</taxon>
        <taxon>Hexapoda</taxon>
        <taxon>Insecta</taxon>
        <taxon>Pterygota</taxon>
        <taxon>Neoptera</taxon>
        <taxon>Endopterygota</taxon>
        <taxon>Diptera</taxon>
        <taxon>Nematocera</taxon>
        <taxon>Culicoidea</taxon>
        <taxon>Culicidae</taxon>
        <taxon>Anophelinae</taxon>
        <taxon>Anopheles</taxon>
        <taxon>culicifacies species complex</taxon>
    </lineage>
</organism>
<evidence type="ECO:0000256" key="2">
    <source>
        <dbReference type="SAM" id="Coils"/>
    </source>
</evidence>
<dbReference type="GO" id="GO:0005685">
    <property type="term" value="C:U1 snRNP"/>
    <property type="evidence" value="ECO:0007669"/>
    <property type="project" value="InterPro"/>
</dbReference>
<dbReference type="PANTHER" id="PTHR12375">
    <property type="entry name" value="RNA-BINDING PROTEIN LUC7-RELATED"/>
    <property type="match status" value="1"/>
</dbReference>
<feature type="coiled-coil region" evidence="2">
    <location>
        <begin position="122"/>
        <end position="196"/>
    </location>
</feature>